<keyword evidence="2" id="KW-1185">Reference proteome</keyword>
<reference evidence="1 2" key="1">
    <citation type="journal article" name="Viruses">
        <title>Unlocking the Potential of 46 New Bacteriophages for Biocontrol of Dickeya Solani.</title>
        <authorList>
            <person name="Carstens A.B."/>
            <person name="Djurhuus A.M."/>
            <person name="Kot W."/>
            <person name="Jacobs-Sera D."/>
            <person name="Hatfull G.F."/>
            <person name="Hansen L.H."/>
        </authorList>
    </citation>
    <scope>NUCLEOTIDE SEQUENCE [LARGE SCALE GENOMIC DNA]</scope>
</reference>
<dbReference type="RefSeq" id="YP_009800961.1">
    <property type="nucleotide sequence ID" value="NC_047961.1"/>
</dbReference>
<accession>A0A346NSW2</accession>
<dbReference type="KEGG" id="vg:54991467"/>
<sequence>MAQSQMSMDEASLSTSAELDAINDILSAIGEPPVSSLDAEANADVANARRILANQNRRVQSKGWTFNIETDTTLTPDVFSKMINFLPTYLRVTSTSGTTSYIKRGEFVYDTVQKTDLFESPIAVNIIMLRDYNEMPWCFRDLIVAKAARQFNMRFFGDDSVEMKLAQEEQEAQVACMEYELDFGNFNMLDGDAFVGGLLSR</sequence>
<dbReference type="Proteomes" id="UP000246267">
    <property type="component" value="Segment"/>
</dbReference>
<name>A0A346NSW2_9CAUD</name>
<dbReference type="InterPro" id="IPR033767">
    <property type="entry name" value="Tail_Gp11"/>
</dbReference>
<organism evidence="1 2">
    <name type="scientific">Dickeya phage Dagda</name>
    <dbReference type="NCBI Taxonomy" id="2163630"/>
    <lineage>
        <taxon>Viruses</taxon>
        <taxon>Duplodnaviria</taxon>
        <taxon>Heunggongvirae</taxon>
        <taxon>Uroviricota</taxon>
        <taxon>Caudoviricetes</taxon>
        <taxon>Autographivirales</taxon>
        <taxon>Autotranscriptaviridae</taxon>
        <taxon>Studiervirinae</taxon>
        <taxon>Aarhusvirus</taxon>
        <taxon>Aarhusvirus dagda</taxon>
    </lineage>
</organism>
<proteinExistence type="predicted"/>
<dbReference type="EMBL" id="MH059632">
    <property type="protein sequence ID" value="AXR70226.1"/>
    <property type="molecule type" value="Genomic_DNA"/>
</dbReference>
<evidence type="ECO:0000313" key="2">
    <source>
        <dbReference type="Proteomes" id="UP000246267"/>
    </source>
</evidence>
<protein>
    <submittedName>
        <fullName evidence="1">Tail tubular protein A</fullName>
    </submittedName>
</protein>
<evidence type="ECO:0000313" key="1">
    <source>
        <dbReference type="EMBL" id="AXR70226.1"/>
    </source>
</evidence>
<dbReference type="Pfam" id="PF17212">
    <property type="entry name" value="Tube"/>
    <property type="match status" value="1"/>
</dbReference>
<dbReference type="GeneID" id="54991467"/>